<organism evidence="2 3">
    <name type="scientific">Gonapodya prolifera (strain JEL478)</name>
    <name type="common">Monoblepharis prolifera</name>
    <dbReference type="NCBI Taxonomy" id="1344416"/>
    <lineage>
        <taxon>Eukaryota</taxon>
        <taxon>Fungi</taxon>
        <taxon>Fungi incertae sedis</taxon>
        <taxon>Chytridiomycota</taxon>
        <taxon>Chytridiomycota incertae sedis</taxon>
        <taxon>Monoblepharidomycetes</taxon>
        <taxon>Monoblepharidales</taxon>
        <taxon>Gonapodyaceae</taxon>
        <taxon>Gonapodya</taxon>
    </lineage>
</organism>
<name>A0A138ZYR9_GONPJ</name>
<dbReference type="PANTHER" id="PTHR45912:SF3">
    <property type="entry name" value="CILIA- AND FLAGELLA-ASSOCIATED PROTEIN 47"/>
    <property type="match status" value="1"/>
</dbReference>
<evidence type="ECO:0000313" key="3">
    <source>
        <dbReference type="Proteomes" id="UP000070544"/>
    </source>
</evidence>
<feature type="compositionally biased region" description="Low complexity" evidence="1">
    <location>
        <begin position="21"/>
        <end position="36"/>
    </location>
</feature>
<dbReference type="Proteomes" id="UP000070544">
    <property type="component" value="Unassembled WGS sequence"/>
</dbReference>
<feature type="compositionally biased region" description="Polar residues" evidence="1">
    <location>
        <begin position="353"/>
        <end position="362"/>
    </location>
</feature>
<sequence length="1681" mass="177509">MNGARKRVGDAGGRGGRTRDTTATPTAAKLATAAAAQRQRPQSVHAQTVGRDLWDEQRRRDADAHREERHSALHSFFSVRAHPNEIEFADVDVAPARSLSRPHSASHSLSRIDDDLDSPSAPLHIQTLTLSNFSRRSVKLCPIPPPNPHFALRDPSDTSLPAPSSLSLAPGASARIAVAFSLDVLAPRRPARAVPLGSRPDSATASAYSVASPGRSLATSLGHLGPRDPTLQSIQGIHTAQGLIPSSSSSLFRSVLSIDILSPPGRIDVPLRASIASPDVSLPPFLDMGTVLRGTTLEACLVLTNLGGRDALCHVVCEAGGRDAKCTVVGRNVDGGAGAASATGWSVDAGAGTASTNGSTPQRDVDTGPDVNADADPPSVTILHPSITVPARLRLPPPRDRDDLQMKTKTKQHTNAMKQKSKRPISPVPLLPPIPRARTPATPSSPTTPATSTTPSSPATPATLDTSGRALLPITASTSRTGSFEATLRVRVGEGESNGGEGEGDETQTRAVIVRWHVVAHAVEFLCGDPTNPTNPPHTHTPITLPLVLQSDTHVLSATLRNVLSRPVRFRIAPQGDQDDVRAANVVPVSGALPAGGAVGSRARAGAGAGSKGEGGETTPPHSHDGHWLRFVPSEGTLDPGASLPLAVSFCPPLGVTSPGATPEGTSGGDIVEHEGTWGIVSTLVAEPGKETGPGAHNKPPNVLHARFMGTSAPVRVVLDPPSMRFPATHVSTSPSTSFGPAPSNTASITVCNASAGPVRVVVDRPRAPFVIVRSAVGGAWEGRLGAGEEAVVEVGVIGREAGSYSSPLVVKVLSSTSAHAVLAHLSCHLRVVVHPRQPPSTAAPQGTCPPTRGERQEEWDDKKVHEQRYIDWYRRAAAERGDGPDGSSDGEEEGWPYLSLALPHEVDVVGAKVVEDKKQPSKLSPWTVTPLIARARSGEVQVPRLGRRVQGSRPFVPDEWPLVPESLLNSIFVGVAELDMGEVEVGARAVRGLNFLNAGGETVWVQVLPPGNKIMAGGREQIKKVECNVAIVPVRGLELPAGEVGGVEISVVGRALGIWKAKLVYVINGKHKYSLPISANVKLPSLLIQPTLLQMQATVSDGPTAQEGWPSTWGALTLTNAGIAPVKFSFSIDPTAVDGEGKFEATSLGGRIESGGSFVLAVKFTPGLRPLTDKKARINIVDDEDRPIGGGTEVILRGETPAVRLVWAGASQSFGLHTVHKKNAINAVDFGVVPVFNATTENVLDMRRLFTFLATSRQRIAGTLLGNVAVTLVLKNASLTDAAFSTNTNKCSGDVFVYPGTSTVTRETDKEVIIAVTPSMPGVFQDDIVVLAAGGGKPIHVPLQYEAKVPVVEVTGLCSLGAIVVGGSRTGDFSISNTSAVLTKCAIDLRLHGEFQIVAGALINAQNKKSSINASMSVIDSSMDVWHFDGIQQSSAKGPYGCLYLFDVLPGQTLKLQLHYQPQNIGCNDFYLTIDVVGCGTKRILVHAEGIESPLVVSQTQVCFGNQNLLAATKDARMPATEIVNLFNISETDTVSWWIGNAELLPDAFRLEPTWGQIAPQEKSQIIVTFTPQHPSYYSFQAEMFLQDIEGSTGLFISGVAITPSLIFDPPELILPTVPLESVSEATIKVTNHTGESCDLQFDIERSVQQITQIQLSFPDGKITSVVLQFFLGGSTFTAI</sequence>
<dbReference type="GO" id="GO:0005929">
    <property type="term" value="C:cilium"/>
    <property type="evidence" value="ECO:0007669"/>
    <property type="project" value="TreeGrafter"/>
</dbReference>
<feature type="region of interest" description="Disordered" evidence="1">
    <location>
        <begin position="1"/>
        <end position="67"/>
    </location>
</feature>
<protein>
    <recommendedName>
        <fullName evidence="4">Abnormal spindle-like microcephaly-associated protein ASH domain-containing protein</fullName>
    </recommendedName>
</protein>
<dbReference type="OrthoDB" id="10060824at2759"/>
<dbReference type="GO" id="GO:0060271">
    <property type="term" value="P:cilium assembly"/>
    <property type="evidence" value="ECO:0007669"/>
    <property type="project" value="TreeGrafter"/>
</dbReference>
<proteinExistence type="predicted"/>
<keyword evidence="3" id="KW-1185">Reference proteome</keyword>
<feature type="compositionally biased region" description="Low complexity" evidence="1">
    <location>
        <begin position="436"/>
        <end position="463"/>
    </location>
</feature>
<feature type="compositionally biased region" description="Basic and acidic residues" evidence="1">
    <location>
        <begin position="397"/>
        <end position="406"/>
    </location>
</feature>
<evidence type="ECO:0008006" key="4">
    <source>
        <dbReference type="Google" id="ProtNLM"/>
    </source>
</evidence>
<evidence type="ECO:0000256" key="1">
    <source>
        <dbReference type="SAM" id="MobiDB-lite"/>
    </source>
</evidence>
<feature type="region of interest" description="Disordered" evidence="1">
    <location>
        <begin position="837"/>
        <end position="862"/>
    </location>
</feature>
<evidence type="ECO:0000313" key="2">
    <source>
        <dbReference type="EMBL" id="KXS09649.1"/>
    </source>
</evidence>
<dbReference type="InterPro" id="IPR013783">
    <property type="entry name" value="Ig-like_fold"/>
</dbReference>
<feature type="compositionally biased region" description="Basic and acidic residues" evidence="1">
    <location>
        <begin position="52"/>
        <end position="67"/>
    </location>
</feature>
<feature type="compositionally biased region" description="Pro residues" evidence="1">
    <location>
        <begin position="426"/>
        <end position="435"/>
    </location>
</feature>
<dbReference type="EMBL" id="KQ965855">
    <property type="protein sequence ID" value="KXS09649.1"/>
    <property type="molecule type" value="Genomic_DNA"/>
</dbReference>
<feature type="region of interest" description="Disordered" evidence="1">
    <location>
        <begin position="342"/>
        <end position="468"/>
    </location>
</feature>
<dbReference type="PANTHER" id="PTHR45912">
    <property type="entry name" value="CILIA- AND FLAGELLA-ASSOCIATED PROTEIN 47"/>
    <property type="match status" value="1"/>
</dbReference>
<reference evidence="2 3" key="1">
    <citation type="journal article" date="2015" name="Genome Biol. Evol.">
        <title>Phylogenomic analyses indicate that early fungi evolved digesting cell walls of algal ancestors of land plants.</title>
        <authorList>
            <person name="Chang Y."/>
            <person name="Wang S."/>
            <person name="Sekimoto S."/>
            <person name="Aerts A.L."/>
            <person name="Choi C."/>
            <person name="Clum A."/>
            <person name="LaButti K.M."/>
            <person name="Lindquist E.A."/>
            <person name="Yee Ngan C."/>
            <person name="Ohm R.A."/>
            <person name="Salamov A.A."/>
            <person name="Grigoriev I.V."/>
            <person name="Spatafora J.W."/>
            <person name="Berbee M.L."/>
        </authorList>
    </citation>
    <scope>NUCLEOTIDE SEQUENCE [LARGE SCALE GENOMIC DNA]</scope>
    <source>
        <strain evidence="2 3">JEL478</strain>
    </source>
</reference>
<feature type="region of interest" description="Disordered" evidence="1">
    <location>
        <begin position="594"/>
        <end position="634"/>
    </location>
</feature>
<accession>A0A138ZYR9</accession>
<dbReference type="Gene3D" id="2.60.40.10">
    <property type="entry name" value="Immunoglobulins"/>
    <property type="match status" value="1"/>
</dbReference>
<gene>
    <name evidence="2" type="ORF">M427DRAFT_149601</name>
</gene>
<feature type="compositionally biased region" description="Basic and acidic residues" evidence="1">
    <location>
        <begin position="853"/>
        <end position="862"/>
    </location>
</feature>